<protein>
    <submittedName>
        <fullName evidence="2">Uncharacterized protein</fullName>
    </submittedName>
</protein>
<dbReference type="EMBL" id="LAVV01001810">
    <property type="protein sequence ID" value="KNZ63291.1"/>
    <property type="molecule type" value="Genomic_DNA"/>
</dbReference>
<dbReference type="Proteomes" id="UP000037035">
    <property type="component" value="Unassembled WGS sequence"/>
</dbReference>
<evidence type="ECO:0000256" key="1">
    <source>
        <dbReference type="SAM" id="MobiDB-lite"/>
    </source>
</evidence>
<keyword evidence="3" id="KW-1185">Reference proteome</keyword>
<organism evidence="2 3">
    <name type="scientific">Puccinia sorghi</name>
    <dbReference type="NCBI Taxonomy" id="27349"/>
    <lineage>
        <taxon>Eukaryota</taxon>
        <taxon>Fungi</taxon>
        <taxon>Dikarya</taxon>
        <taxon>Basidiomycota</taxon>
        <taxon>Pucciniomycotina</taxon>
        <taxon>Pucciniomycetes</taxon>
        <taxon>Pucciniales</taxon>
        <taxon>Pucciniaceae</taxon>
        <taxon>Puccinia</taxon>
    </lineage>
</organism>
<evidence type="ECO:0000313" key="3">
    <source>
        <dbReference type="Proteomes" id="UP000037035"/>
    </source>
</evidence>
<evidence type="ECO:0000313" key="2">
    <source>
        <dbReference type="EMBL" id="KNZ63291.1"/>
    </source>
</evidence>
<dbReference type="AlphaFoldDB" id="A0A0L6VRG7"/>
<name>A0A0L6VRG7_9BASI</name>
<sequence>MSTTFLSKNISLKVSYFIDQFFMHPHHAKSHVKTCWVSCINYIYIHLSLSIKSEVVQFSHAQAPLKLAQRQLINAWLASFMIHFSIIFPRDFIDERGDMIYWLVRVRLSKQLLRRTYELSECPSGSSTRHRYTNNKGVVLESNLVFPSRHLKCFEIKVGMMKQHKIINLYKTKIKINLFGKNLTQNQDGVKAHTETTKTGGLGLYDGLVSAVHCAKLMHPNNPAKSRISRPKKTYSRGGSLAPIIIFPSFIHSIQKSALFSSISYQPEKTLRIPHFYSNKSPLQHPSTSWSSQRSPFTRKKSEKPPPRPINKHLMTSEMRLGGSLTYPNLIPSLSTSVSLLYPNLYPSFYILEYIKLQSNQLSNTLKIHQPKLLKASYKLPKINIYMEINFIFDISKYPCKKFLERSGKQCMISIFRLEILLIFSEIGTVFFVSNSMIMLQPSFHPNSTFCTVNVHQNLVKSLWEKGESNTKIFVGISACQLQAKNHITHSHKY</sequence>
<accession>A0A0L6VRG7</accession>
<comment type="caution">
    <text evidence="2">The sequence shown here is derived from an EMBL/GenBank/DDBJ whole genome shotgun (WGS) entry which is preliminary data.</text>
</comment>
<proteinExistence type="predicted"/>
<reference evidence="2 3" key="1">
    <citation type="submission" date="2015-08" db="EMBL/GenBank/DDBJ databases">
        <title>Next Generation Sequencing and Analysis of the Genome of Puccinia sorghi L Schw, the Causal Agent of Maize Common Rust.</title>
        <authorList>
            <person name="Rochi L."/>
            <person name="Burguener G."/>
            <person name="Darino M."/>
            <person name="Turjanski A."/>
            <person name="Kreff E."/>
            <person name="Dieguez M.J."/>
            <person name="Sacco F."/>
        </authorList>
    </citation>
    <scope>NUCLEOTIDE SEQUENCE [LARGE SCALE GENOMIC DNA]</scope>
    <source>
        <strain evidence="2 3">RO10H11247</strain>
    </source>
</reference>
<feature type="region of interest" description="Disordered" evidence="1">
    <location>
        <begin position="278"/>
        <end position="313"/>
    </location>
</feature>
<gene>
    <name evidence="2" type="ORF">VP01_1162g5</name>
</gene>
<feature type="compositionally biased region" description="Polar residues" evidence="1">
    <location>
        <begin position="278"/>
        <end position="296"/>
    </location>
</feature>
<dbReference type="VEuPathDB" id="FungiDB:VP01_1162g5"/>